<evidence type="ECO:0000313" key="3">
    <source>
        <dbReference type="EMBL" id="AGF58692.1"/>
    </source>
</evidence>
<dbReference type="KEGG" id="csr:Cspa_c49390"/>
<dbReference type="Gene3D" id="3.20.20.100">
    <property type="entry name" value="NADP-dependent oxidoreductase domain"/>
    <property type="match status" value="1"/>
</dbReference>
<sequence length="301" mass="33998">MKKIQLGKSSINASVIGLGAINFGTAISEDTAFKLMDHYVLNGGNLIDTANNYAVWNGGDGSESEKTIGKWIKRNGKNKDLFIATKLGALPKEAGKRDFSDMQGLSSSVIIDSVNKSLDNLNVDYIDLLYLHVDDFNTPQEETLGALNELINKGLIKEIGCSNFRTWRIESARNICLKNNYKFFCAVQQRFSYLSPTIDSDFFPQVPANRELESYIDYHKDLTLMAYSPLLGGQYNTDKIKKDEYKTYFNEIKLKKLLNEQSDPNLYVLNYINTQFGGSVALVRTSKVDHLNNIMQSEFFK</sequence>
<dbReference type="InterPro" id="IPR023210">
    <property type="entry name" value="NADP_OxRdtase_dom"/>
</dbReference>
<dbReference type="STRING" id="36745.CLSAP_47090"/>
<dbReference type="PATRIC" id="fig|931276.5.peg.4982"/>
<reference evidence="3 4" key="1">
    <citation type="submission" date="2013-02" db="EMBL/GenBank/DDBJ databases">
        <title>Genome sequence of Clostridium saccharoperbutylacetonicum N1-4(HMT).</title>
        <authorList>
            <person name="Poehlein A."/>
            <person name="Daniel R."/>
        </authorList>
    </citation>
    <scope>NUCLEOTIDE SEQUENCE [LARGE SCALE GENOMIC DNA]</scope>
    <source>
        <strain evidence="4">N1-4(HMT)</strain>
    </source>
</reference>
<evidence type="ECO:0000256" key="1">
    <source>
        <dbReference type="ARBA" id="ARBA00023002"/>
    </source>
</evidence>
<dbReference type="HOGENOM" id="CLU_023205_2_0_9"/>
<dbReference type="PANTHER" id="PTHR43364">
    <property type="entry name" value="NADH-SPECIFIC METHYLGLYOXAL REDUCTASE-RELATED"/>
    <property type="match status" value="1"/>
</dbReference>
<dbReference type="InterPro" id="IPR036812">
    <property type="entry name" value="NAD(P)_OxRdtase_dom_sf"/>
</dbReference>
<evidence type="ECO:0000259" key="2">
    <source>
        <dbReference type="Pfam" id="PF00248"/>
    </source>
</evidence>
<keyword evidence="4" id="KW-1185">Reference proteome</keyword>
<gene>
    <name evidence="3" type="ORF">Cspa_c49390</name>
</gene>
<protein>
    <submittedName>
        <fullName evidence="3">Putative oxidoreductase, aryl-alcohol dehydrogenase like protein</fullName>
    </submittedName>
</protein>
<feature type="domain" description="NADP-dependent oxidoreductase" evidence="2">
    <location>
        <begin position="16"/>
        <end position="297"/>
    </location>
</feature>
<dbReference type="AlphaFoldDB" id="M1N5K7"/>
<dbReference type="Proteomes" id="UP000011728">
    <property type="component" value="Chromosome"/>
</dbReference>
<accession>M1N5K7</accession>
<dbReference type="PANTHER" id="PTHR43364:SF4">
    <property type="entry name" value="NAD(P)-LINKED OXIDOREDUCTASE SUPERFAMILY PROTEIN"/>
    <property type="match status" value="1"/>
</dbReference>
<dbReference type="OrthoDB" id="9804790at2"/>
<dbReference type="Pfam" id="PF00248">
    <property type="entry name" value="Aldo_ket_red"/>
    <property type="match status" value="1"/>
</dbReference>
<dbReference type="GO" id="GO:0016491">
    <property type="term" value="F:oxidoreductase activity"/>
    <property type="evidence" value="ECO:0007669"/>
    <property type="project" value="UniProtKB-KW"/>
</dbReference>
<name>M1N5K7_9CLOT</name>
<dbReference type="RefSeq" id="WP_015395000.1">
    <property type="nucleotide sequence ID" value="NC_020291.1"/>
</dbReference>
<dbReference type="EMBL" id="CP004121">
    <property type="protein sequence ID" value="AGF58692.1"/>
    <property type="molecule type" value="Genomic_DNA"/>
</dbReference>
<dbReference type="SUPFAM" id="SSF51430">
    <property type="entry name" value="NAD(P)-linked oxidoreductase"/>
    <property type="match status" value="1"/>
</dbReference>
<dbReference type="eggNOG" id="COG0667">
    <property type="taxonomic scope" value="Bacteria"/>
</dbReference>
<organism evidence="3 4">
    <name type="scientific">Clostridium saccharoperbutylacetonicum N1-4(HMT)</name>
    <dbReference type="NCBI Taxonomy" id="931276"/>
    <lineage>
        <taxon>Bacteria</taxon>
        <taxon>Bacillati</taxon>
        <taxon>Bacillota</taxon>
        <taxon>Clostridia</taxon>
        <taxon>Eubacteriales</taxon>
        <taxon>Clostridiaceae</taxon>
        <taxon>Clostridium</taxon>
    </lineage>
</organism>
<proteinExistence type="predicted"/>
<evidence type="ECO:0000313" key="4">
    <source>
        <dbReference type="Proteomes" id="UP000011728"/>
    </source>
</evidence>
<dbReference type="PRINTS" id="PR00069">
    <property type="entry name" value="ALDKETRDTASE"/>
</dbReference>
<dbReference type="InterPro" id="IPR020471">
    <property type="entry name" value="AKR"/>
</dbReference>
<keyword evidence="1" id="KW-0560">Oxidoreductase</keyword>
<dbReference type="InterPro" id="IPR050523">
    <property type="entry name" value="AKR_Detox_Biosynth"/>
</dbReference>